<reference evidence="1" key="3">
    <citation type="submission" date="2018-07" db="EMBL/GenBank/DDBJ databases">
        <title>WGS assembly of Glycine max.</title>
        <authorList>
            <person name="Schmutz J."/>
            <person name="Cannon S."/>
            <person name="Schlueter J."/>
            <person name="Ma J."/>
            <person name="Mitros T."/>
            <person name="Nelson W."/>
            <person name="Hyten D."/>
            <person name="Song Q."/>
            <person name="Thelen J."/>
            <person name="Cheng J."/>
            <person name="Xu D."/>
            <person name="Hellsten U."/>
            <person name="May G."/>
            <person name="Yu Y."/>
            <person name="Sakurai T."/>
            <person name="Umezawa T."/>
            <person name="Bhattacharyya M."/>
            <person name="Sandhu D."/>
            <person name="Valliyodan B."/>
            <person name="Lindquist E."/>
            <person name="Peto M."/>
            <person name="Grant D."/>
            <person name="Shu S."/>
            <person name="Goodstein D."/>
            <person name="Barry K."/>
            <person name="Futrell-Griggs M."/>
            <person name="Abernathy B."/>
            <person name="Du J."/>
            <person name="Tian Z."/>
            <person name="Zhu L."/>
            <person name="Gill N."/>
            <person name="Joshi T."/>
            <person name="Libault M."/>
            <person name="Sethuraman A."/>
            <person name="Zhang X."/>
            <person name="Shinozaki K."/>
            <person name="Nguyen H."/>
            <person name="Wing R."/>
            <person name="Cregan P."/>
            <person name="Specht J."/>
            <person name="Grimwood J."/>
            <person name="Rokhsar D."/>
            <person name="Stacey G."/>
            <person name="Shoemaker R."/>
            <person name="Jackson S."/>
        </authorList>
    </citation>
    <scope>NUCLEOTIDE SEQUENCE</scope>
    <source>
        <tissue evidence="1">Callus</tissue>
    </source>
</reference>
<reference evidence="2" key="2">
    <citation type="submission" date="2018-02" db="UniProtKB">
        <authorList>
            <consortium name="EnsemblPlants"/>
        </authorList>
    </citation>
    <scope>IDENTIFICATION</scope>
    <source>
        <strain evidence="2">Williams 82</strain>
    </source>
</reference>
<evidence type="ECO:0000313" key="1">
    <source>
        <dbReference type="EMBL" id="KRH63333.1"/>
    </source>
</evidence>
<gene>
    <name evidence="1" type="ORF">GLYMA_04G168900</name>
</gene>
<name>A0A0R0KGM4_SOYBN</name>
<reference evidence="1 2" key="1">
    <citation type="journal article" date="2010" name="Nature">
        <title>Genome sequence of the palaeopolyploid soybean.</title>
        <authorList>
            <person name="Schmutz J."/>
            <person name="Cannon S.B."/>
            <person name="Schlueter J."/>
            <person name="Ma J."/>
            <person name="Mitros T."/>
            <person name="Nelson W."/>
            <person name="Hyten D.L."/>
            <person name="Song Q."/>
            <person name="Thelen J.J."/>
            <person name="Cheng J."/>
            <person name="Xu D."/>
            <person name="Hellsten U."/>
            <person name="May G.D."/>
            <person name="Yu Y."/>
            <person name="Sakurai T."/>
            <person name="Umezawa T."/>
            <person name="Bhattacharyya M.K."/>
            <person name="Sandhu D."/>
            <person name="Valliyodan B."/>
            <person name="Lindquist E."/>
            <person name="Peto M."/>
            <person name="Grant D."/>
            <person name="Shu S."/>
            <person name="Goodstein D."/>
            <person name="Barry K."/>
            <person name="Futrell-Griggs M."/>
            <person name="Abernathy B."/>
            <person name="Du J."/>
            <person name="Tian Z."/>
            <person name="Zhu L."/>
            <person name="Gill N."/>
            <person name="Joshi T."/>
            <person name="Libault M."/>
            <person name="Sethuraman A."/>
            <person name="Zhang X.-C."/>
            <person name="Shinozaki K."/>
            <person name="Nguyen H.T."/>
            <person name="Wing R.A."/>
            <person name="Cregan P."/>
            <person name="Specht J."/>
            <person name="Grimwood J."/>
            <person name="Rokhsar D."/>
            <person name="Stacey G."/>
            <person name="Shoemaker R.C."/>
            <person name="Jackson S.A."/>
        </authorList>
    </citation>
    <scope>NUCLEOTIDE SEQUENCE</scope>
    <source>
        <strain evidence="2">cv. Williams 82</strain>
        <tissue evidence="1">Callus</tissue>
    </source>
</reference>
<dbReference type="Proteomes" id="UP000008827">
    <property type="component" value="Chromosome 4"/>
</dbReference>
<proteinExistence type="predicted"/>
<dbReference type="InParanoid" id="A0A0R0KGM4"/>
<accession>A0A0R0KGM4</accession>
<dbReference type="Gramene" id="KRH63333">
    <property type="protein sequence ID" value="KRH63333"/>
    <property type="gene ID" value="GLYMA_04G168900"/>
</dbReference>
<evidence type="ECO:0000313" key="2">
    <source>
        <dbReference type="EnsemblPlants" id="KRH63333"/>
    </source>
</evidence>
<keyword evidence="3" id="KW-1185">Reference proteome</keyword>
<dbReference type="EnsemblPlants" id="KRH63333">
    <property type="protein sequence ID" value="KRH63333"/>
    <property type="gene ID" value="GLYMA_04G168900"/>
</dbReference>
<organism evidence="1">
    <name type="scientific">Glycine max</name>
    <name type="common">Soybean</name>
    <name type="synonym">Glycine hispida</name>
    <dbReference type="NCBI Taxonomy" id="3847"/>
    <lineage>
        <taxon>Eukaryota</taxon>
        <taxon>Viridiplantae</taxon>
        <taxon>Streptophyta</taxon>
        <taxon>Embryophyta</taxon>
        <taxon>Tracheophyta</taxon>
        <taxon>Spermatophyta</taxon>
        <taxon>Magnoliopsida</taxon>
        <taxon>eudicotyledons</taxon>
        <taxon>Gunneridae</taxon>
        <taxon>Pentapetalae</taxon>
        <taxon>rosids</taxon>
        <taxon>fabids</taxon>
        <taxon>Fabales</taxon>
        <taxon>Fabaceae</taxon>
        <taxon>Papilionoideae</taxon>
        <taxon>50 kb inversion clade</taxon>
        <taxon>NPAAA clade</taxon>
        <taxon>indigoferoid/millettioid clade</taxon>
        <taxon>Phaseoleae</taxon>
        <taxon>Glycine</taxon>
        <taxon>Glycine subgen. Soja</taxon>
    </lineage>
</organism>
<dbReference type="AlphaFoldDB" id="A0A0R0KGM4"/>
<sequence>MAEGKIAYLGPQDLTLLSDIVEVERLPCFKRENDEIQHTFYIIRFAVCLQLLSMENRRGLRYECSSNSKIQVCPS</sequence>
<dbReference type="OMA" id="VERLPCF"/>
<protein>
    <submittedName>
        <fullName evidence="1 2">Uncharacterized protein</fullName>
    </submittedName>
</protein>
<evidence type="ECO:0000313" key="3">
    <source>
        <dbReference type="Proteomes" id="UP000008827"/>
    </source>
</evidence>
<dbReference type="EMBL" id="CM000837">
    <property type="protein sequence ID" value="KRH63333.1"/>
    <property type="molecule type" value="Genomic_DNA"/>
</dbReference>
<dbReference type="STRING" id="3847.A0A0R0KGM4"/>